<protein>
    <recommendedName>
        <fullName evidence="4">EpsG family protein</fullName>
    </recommendedName>
</protein>
<feature type="transmembrane region" description="Helical" evidence="1">
    <location>
        <begin position="101"/>
        <end position="119"/>
    </location>
</feature>
<evidence type="ECO:0008006" key="4">
    <source>
        <dbReference type="Google" id="ProtNLM"/>
    </source>
</evidence>
<evidence type="ECO:0000313" key="3">
    <source>
        <dbReference type="Proteomes" id="UP000255469"/>
    </source>
</evidence>
<feature type="transmembrane region" description="Helical" evidence="1">
    <location>
        <begin position="204"/>
        <end position="225"/>
    </location>
</feature>
<sequence length="382" mass="45050">MVLYIIFFLIVISINYIAEKNGYRRQPILAFSFLLMAFFVGFSDMLGGYDRYIYGELFDNIADITNEKGRYEDASLFALYSTEIGYGFYNILLSHLTSNRYIFILLITITIYILFFFVFKKYCVNYSFALMLFMGLMFFFTFTYLRQMVAVGLGWLSFQYIYKRKLLKFLACVLIAATFHNSAIILLPLYFIPIKRFDKKKVMLFMILCLLIGLSGGPSAIFRIYGDVADMHNRSDSYIEEEIGFKYEYIIEAFVFLYIVFKNYRYIPITKKDTVMLNALLGFCAILLLFVQSLNGGRLGWFYMIGVIVTLSTICNGLKEKSQTRVLVLLMSFILFTRIVFQWGYMLSPYKTFFSNGIRDYDPIYEKYEYDENYKVDKFYRK</sequence>
<feature type="transmembrane region" description="Helical" evidence="1">
    <location>
        <begin position="126"/>
        <end position="146"/>
    </location>
</feature>
<reference evidence="2 3" key="1">
    <citation type="submission" date="2018-06" db="EMBL/GenBank/DDBJ databases">
        <authorList>
            <consortium name="Pathogen Informatics"/>
            <person name="Doyle S."/>
        </authorList>
    </citation>
    <scope>NUCLEOTIDE SEQUENCE [LARGE SCALE GENOMIC DNA]</scope>
    <source>
        <strain evidence="2 3">NCTC13067</strain>
    </source>
</reference>
<keyword evidence="1" id="KW-1133">Transmembrane helix</keyword>
<dbReference type="AlphaFoldDB" id="A0A379E3Z5"/>
<evidence type="ECO:0000256" key="1">
    <source>
        <dbReference type="SAM" id="Phobius"/>
    </source>
</evidence>
<accession>A0A379E3Z5</accession>
<evidence type="ECO:0000313" key="2">
    <source>
        <dbReference type="EMBL" id="SUB87051.1"/>
    </source>
</evidence>
<dbReference type="EMBL" id="UGTM01000001">
    <property type="protein sequence ID" value="SUB87051.1"/>
    <property type="molecule type" value="Genomic_DNA"/>
</dbReference>
<dbReference type="InterPro" id="IPR049458">
    <property type="entry name" value="EpsG-like"/>
</dbReference>
<organism evidence="2 3">
    <name type="scientific">Prevotella denticola</name>
    <dbReference type="NCBI Taxonomy" id="28129"/>
    <lineage>
        <taxon>Bacteria</taxon>
        <taxon>Pseudomonadati</taxon>
        <taxon>Bacteroidota</taxon>
        <taxon>Bacteroidia</taxon>
        <taxon>Bacteroidales</taxon>
        <taxon>Prevotellaceae</taxon>
        <taxon>Prevotella</taxon>
    </lineage>
</organism>
<feature type="transmembrane region" description="Helical" evidence="1">
    <location>
        <begin position="326"/>
        <end position="345"/>
    </location>
</feature>
<feature type="transmembrane region" description="Helical" evidence="1">
    <location>
        <begin position="166"/>
        <end position="192"/>
    </location>
</feature>
<proteinExistence type="predicted"/>
<dbReference type="RefSeq" id="WP_025068014.1">
    <property type="nucleotide sequence ID" value="NZ_CAUVPN010000006.1"/>
</dbReference>
<feature type="transmembrane region" description="Helical" evidence="1">
    <location>
        <begin position="28"/>
        <end position="49"/>
    </location>
</feature>
<feature type="transmembrane region" description="Helical" evidence="1">
    <location>
        <begin position="276"/>
        <end position="294"/>
    </location>
</feature>
<keyword evidence="1" id="KW-0812">Transmembrane</keyword>
<dbReference type="Pfam" id="PF14897">
    <property type="entry name" value="EpsG"/>
    <property type="match status" value="1"/>
</dbReference>
<feature type="transmembrane region" description="Helical" evidence="1">
    <location>
        <begin position="300"/>
        <end position="319"/>
    </location>
</feature>
<gene>
    <name evidence="2" type="ORF">NCTC13067_00713</name>
</gene>
<dbReference type="Proteomes" id="UP000255469">
    <property type="component" value="Unassembled WGS sequence"/>
</dbReference>
<keyword evidence="1" id="KW-0472">Membrane</keyword>
<name>A0A379E3Z5_9BACT</name>